<dbReference type="PANTHER" id="PTHR13929:SF0">
    <property type="entry name" value="UBIA PRENYLTRANSFERASE DOMAIN-CONTAINING PROTEIN 1"/>
    <property type="match status" value="1"/>
</dbReference>
<keyword evidence="2" id="KW-0472">Membrane</keyword>
<protein>
    <submittedName>
        <fullName evidence="3">Prenyltransferase</fullName>
    </submittedName>
</protein>
<keyword evidence="2" id="KW-1133">Transmembrane helix</keyword>
<dbReference type="AlphaFoldDB" id="A0A395LZV3"/>
<dbReference type="InterPro" id="IPR026046">
    <property type="entry name" value="UBIAD1"/>
</dbReference>
<dbReference type="EMBL" id="PHFL01000049">
    <property type="protein sequence ID" value="RFM24047.1"/>
    <property type="molecule type" value="Genomic_DNA"/>
</dbReference>
<proteinExistence type="predicted"/>
<dbReference type="GO" id="GO:0009234">
    <property type="term" value="P:menaquinone biosynthetic process"/>
    <property type="evidence" value="ECO:0007669"/>
    <property type="project" value="TreeGrafter"/>
</dbReference>
<dbReference type="GO" id="GO:0004659">
    <property type="term" value="F:prenyltransferase activity"/>
    <property type="evidence" value="ECO:0007669"/>
    <property type="project" value="InterPro"/>
</dbReference>
<comment type="caution">
    <text evidence="3">The sequence shown here is derived from an EMBL/GenBank/DDBJ whole genome shotgun (WGS) entry which is preliminary data.</text>
</comment>
<feature type="transmembrane region" description="Helical" evidence="2">
    <location>
        <begin position="286"/>
        <end position="310"/>
    </location>
</feature>
<reference evidence="3 4" key="1">
    <citation type="journal article" date="2011" name="ISME J.">
        <title>Community ecology of hot spring cyanobacterial mats: predominant populations and their functional potential.</title>
        <authorList>
            <person name="Klatt C.G."/>
            <person name="Wood J.M."/>
            <person name="Rusch D.B."/>
            <person name="Bateson M.M."/>
            <person name="Hamamura N."/>
            <person name="Heidelberg J.F."/>
            <person name="Grossman A.R."/>
            <person name="Bhaya D."/>
            <person name="Cohan F.M."/>
            <person name="Kuhl M."/>
            <person name="Bryant D.A."/>
            <person name="Ward D.M."/>
        </authorList>
    </citation>
    <scope>NUCLEOTIDE SEQUENCE [LARGE SCALE GENOMIC DNA]</scope>
    <source>
        <strain evidence="3">OS</strain>
    </source>
</reference>
<keyword evidence="1 3" id="KW-0808">Transferase</keyword>
<evidence type="ECO:0000256" key="2">
    <source>
        <dbReference type="SAM" id="Phobius"/>
    </source>
</evidence>
<gene>
    <name evidence="3" type="ORF">D0433_08075</name>
</gene>
<feature type="transmembrane region" description="Helical" evidence="2">
    <location>
        <begin position="238"/>
        <end position="266"/>
    </location>
</feature>
<feature type="transmembrane region" description="Helical" evidence="2">
    <location>
        <begin position="36"/>
        <end position="55"/>
    </location>
</feature>
<accession>A0A395LZV3</accession>
<feature type="transmembrane region" description="Helical" evidence="2">
    <location>
        <begin position="192"/>
        <end position="211"/>
    </location>
</feature>
<evidence type="ECO:0000313" key="3">
    <source>
        <dbReference type="EMBL" id="RFM24047.1"/>
    </source>
</evidence>
<evidence type="ECO:0000313" key="4">
    <source>
        <dbReference type="Proteomes" id="UP000266389"/>
    </source>
</evidence>
<feature type="transmembrane region" description="Helical" evidence="2">
    <location>
        <begin position="143"/>
        <end position="161"/>
    </location>
</feature>
<dbReference type="PANTHER" id="PTHR13929">
    <property type="entry name" value="1,4-DIHYDROXY-2-NAPHTHOATE OCTAPRENYLTRANSFERASE"/>
    <property type="match status" value="1"/>
</dbReference>
<dbReference type="CDD" id="cd13962">
    <property type="entry name" value="PT_UbiA_UBIAD1"/>
    <property type="match status" value="1"/>
</dbReference>
<organism evidence="3 4">
    <name type="scientific">Candidatus Thermochlorobacter aerophilus</name>
    <dbReference type="NCBI Taxonomy" id="1868324"/>
    <lineage>
        <taxon>Bacteria</taxon>
        <taxon>Pseudomonadati</taxon>
        <taxon>Chlorobiota</taxon>
        <taxon>Chlorobiia</taxon>
        <taxon>Chlorobiales</taxon>
        <taxon>Candidatus Thermochlorobacteriaceae</taxon>
        <taxon>Candidatus Thermochlorobacter</taxon>
    </lineage>
</organism>
<feature type="transmembrane region" description="Helical" evidence="2">
    <location>
        <begin position="168"/>
        <end position="186"/>
    </location>
</feature>
<feature type="transmembrane region" description="Helical" evidence="2">
    <location>
        <begin position="61"/>
        <end position="83"/>
    </location>
</feature>
<keyword evidence="2" id="KW-0812">Transmembrane</keyword>
<dbReference type="GO" id="GO:0042371">
    <property type="term" value="P:vitamin K biosynthetic process"/>
    <property type="evidence" value="ECO:0007669"/>
    <property type="project" value="TreeGrafter"/>
</dbReference>
<name>A0A395LZV3_9BACT</name>
<evidence type="ECO:0000256" key="1">
    <source>
        <dbReference type="ARBA" id="ARBA00022679"/>
    </source>
</evidence>
<sequence length="311" mass="34333">MQNQNLAVESAALSYASAPELKLSPEREKAIRVIKVLLFSASIVPAMVSGAISYHQGYFDGVSFVLLMLGLFIGQAGGDYLYYYGTHFHTDQRDAHTKIFAGWRPFFADSLFKDEKTLHAGILCLFLDALIGAYFTYKVGYEIIVFALLGGLVAIFFTPLMLRGYKEVVIFITFGPLSMMGVYYALNPKFDLVPLVMSLPIACFVTVVAYLKGARYEVREEAGQTFVIKLNRMVIKSLLVAGYLTLIVGVLLQLLPALTLLGLLSIPFALSVVKTLDGNRSEVHEYLWATVRSIAVLITFGVLSSLGFLFS</sequence>
<feature type="transmembrane region" description="Helical" evidence="2">
    <location>
        <begin position="118"/>
        <end position="137"/>
    </location>
</feature>
<dbReference type="Proteomes" id="UP000266389">
    <property type="component" value="Unassembled WGS sequence"/>
</dbReference>